<dbReference type="Pfam" id="PF18701">
    <property type="entry name" value="DUF5641"/>
    <property type="match status" value="1"/>
</dbReference>
<dbReference type="AlphaFoldDB" id="A0A8X6XDA6"/>
<comment type="caution">
    <text evidence="2">The sequence shown here is derived from an EMBL/GenBank/DDBJ whole genome shotgun (WGS) entry which is preliminary data.</text>
</comment>
<evidence type="ECO:0000313" key="2">
    <source>
        <dbReference type="EMBL" id="GFY50399.1"/>
    </source>
</evidence>
<protein>
    <recommendedName>
        <fullName evidence="1">DUF5641 domain-containing protein</fullName>
    </recommendedName>
</protein>
<dbReference type="OrthoDB" id="5984724at2759"/>
<sequence length="142" mass="16597">MLNRTGRRQIVKPLRMWFQLPWQRESRRPYIAWESDSTLIETPFGLVGLRVFKRAATPHEVDRCERKFEGRTTSLLKTQSQIPMKWTLARVIKIHPGEDGLVRVVDVKTAKGTFTEPSRTYRCLEMLTIAQRGRSIEAKDEL</sequence>
<gene>
    <name evidence="2" type="ORF">TNIN_306181</name>
</gene>
<dbReference type="EMBL" id="BMAV01007454">
    <property type="protein sequence ID" value="GFY50399.1"/>
    <property type="molecule type" value="Genomic_DNA"/>
</dbReference>
<keyword evidence="3" id="KW-1185">Reference proteome</keyword>
<proteinExistence type="predicted"/>
<dbReference type="Proteomes" id="UP000886998">
    <property type="component" value="Unassembled WGS sequence"/>
</dbReference>
<dbReference type="InterPro" id="IPR040676">
    <property type="entry name" value="DUF5641"/>
</dbReference>
<reference evidence="2" key="1">
    <citation type="submission" date="2020-08" db="EMBL/GenBank/DDBJ databases">
        <title>Multicomponent nature underlies the extraordinary mechanical properties of spider dragline silk.</title>
        <authorList>
            <person name="Kono N."/>
            <person name="Nakamura H."/>
            <person name="Mori M."/>
            <person name="Yoshida Y."/>
            <person name="Ohtoshi R."/>
            <person name="Malay A.D."/>
            <person name="Moran D.A.P."/>
            <person name="Tomita M."/>
            <person name="Numata K."/>
            <person name="Arakawa K."/>
        </authorList>
    </citation>
    <scope>NUCLEOTIDE SEQUENCE</scope>
</reference>
<feature type="domain" description="DUF5641" evidence="1">
    <location>
        <begin position="69"/>
        <end position="117"/>
    </location>
</feature>
<organism evidence="2 3">
    <name type="scientific">Trichonephila inaurata madagascariensis</name>
    <dbReference type="NCBI Taxonomy" id="2747483"/>
    <lineage>
        <taxon>Eukaryota</taxon>
        <taxon>Metazoa</taxon>
        <taxon>Ecdysozoa</taxon>
        <taxon>Arthropoda</taxon>
        <taxon>Chelicerata</taxon>
        <taxon>Arachnida</taxon>
        <taxon>Araneae</taxon>
        <taxon>Araneomorphae</taxon>
        <taxon>Entelegynae</taxon>
        <taxon>Araneoidea</taxon>
        <taxon>Nephilidae</taxon>
        <taxon>Trichonephila</taxon>
        <taxon>Trichonephila inaurata</taxon>
    </lineage>
</organism>
<accession>A0A8X6XDA6</accession>
<evidence type="ECO:0000313" key="3">
    <source>
        <dbReference type="Proteomes" id="UP000886998"/>
    </source>
</evidence>
<name>A0A8X6XDA6_9ARAC</name>
<evidence type="ECO:0000259" key="1">
    <source>
        <dbReference type="Pfam" id="PF18701"/>
    </source>
</evidence>